<evidence type="ECO:0000313" key="2">
    <source>
        <dbReference type="Proteomes" id="UP000003980"/>
    </source>
</evidence>
<dbReference type="Proteomes" id="UP000003980">
    <property type="component" value="Unassembled WGS sequence"/>
</dbReference>
<protein>
    <submittedName>
        <fullName evidence="1">Uncharacterized protein</fullName>
    </submittedName>
</protein>
<proteinExistence type="predicted"/>
<reference evidence="1 2" key="1">
    <citation type="submission" date="2012-01" db="EMBL/GenBank/DDBJ databases">
        <title>Improved High-Quality Draft sequence of Metallosphaera yellowstonensis MK1.</title>
        <authorList>
            <consortium name="US DOE Joint Genome Institute"/>
            <person name="Lucas S."/>
            <person name="Han J."/>
            <person name="Cheng J.-F."/>
            <person name="Goodwin L."/>
            <person name="Pitluck S."/>
            <person name="Peters L."/>
            <person name="Teshima H."/>
            <person name="Detter J.C."/>
            <person name="Han C."/>
            <person name="Tapia R."/>
            <person name="Land M."/>
            <person name="Hauser L."/>
            <person name="Kyrpides N."/>
            <person name="Kozubal M."/>
            <person name="Macur R.E."/>
            <person name="Jay Z."/>
            <person name="Inskeep W."/>
            <person name="Woyke T."/>
        </authorList>
    </citation>
    <scope>NUCLEOTIDE SEQUENCE [LARGE SCALE GENOMIC DNA]</scope>
    <source>
        <strain evidence="1 2">MK1</strain>
    </source>
</reference>
<accession>H2C486</accession>
<gene>
    <name evidence="1" type="ORF">MetMK1DRAFT_00014850</name>
</gene>
<evidence type="ECO:0000313" key="1">
    <source>
        <dbReference type="EMBL" id="EHP70981.1"/>
    </source>
</evidence>
<sequence length="45" mass="5524">MQFPLYETHVKRLIALENYFISSYDCMIRRDKKEILNIGQKNKKF</sequence>
<name>H2C486_9CREN</name>
<keyword evidence="2" id="KW-1185">Reference proteome</keyword>
<organism evidence="1 2">
    <name type="scientific">Metallosphaera yellowstonensis MK1</name>
    <dbReference type="NCBI Taxonomy" id="671065"/>
    <lineage>
        <taxon>Archaea</taxon>
        <taxon>Thermoproteota</taxon>
        <taxon>Thermoprotei</taxon>
        <taxon>Sulfolobales</taxon>
        <taxon>Sulfolobaceae</taxon>
        <taxon>Metallosphaera</taxon>
    </lineage>
</organism>
<dbReference type="AlphaFoldDB" id="H2C486"/>
<dbReference type="EMBL" id="JH597761">
    <property type="protein sequence ID" value="EHP70981.1"/>
    <property type="molecule type" value="Genomic_DNA"/>
</dbReference>
<dbReference type="HOGENOM" id="CLU_3194581_0_0_2"/>